<comment type="caution">
    <text evidence="2">The sequence shown here is derived from an EMBL/GenBank/DDBJ whole genome shotgun (WGS) entry which is preliminary data.</text>
</comment>
<feature type="transmembrane region" description="Helical" evidence="1">
    <location>
        <begin position="106"/>
        <end position="125"/>
    </location>
</feature>
<dbReference type="EMBL" id="PVWO01000104">
    <property type="protein sequence ID" value="PSB56869.1"/>
    <property type="molecule type" value="Genomic_DNA"/>
</dbReference>
<evidence type="ECO:0000313" key="4">
    <source>
        <dbReference type="Proteomes" id="UP000238937"/>
    </source>
</evidence>
<proteinExistence type="predicted"/>
<name>A0A2T1GGS7_9CYAN</name>
<dbReference type="RefSeq" id="WP_106303782.1">
    <property type="nucleotide sequence ID" value="NZ_PVWO01000104.1"/>
</dbReference>
<reference evidence="2 4" key="1">
    <citation type="submission" date="2018-03" db="EMBL/GenBank/DDBJ databases">
        <title>The ancient ancestry and fast evolution of plastids.</title>
        <authorList>
            <person name="Moore K.R."/>
            <person name="Magnabosco C."/>
            <person name="Momper L."/>
            <person name="Gold D.A."/>
            <person name="Bosak T."/>
            <person name="Fournier G.P."/>
        </authorList>
    </citation>
    <scope>NUCLEOTIDE SEQUENCE [LARGE SCALE GENOMIC DNA]</scope>
    <source>
        <strain evidence="2 4">CCALA 037</strain>
    </source>
</reference>
<dbReference type="EMBL" id="PVWO01000104">
    <property type="protein sequence ID" value="PSB56877.1"/>
    <property type="molecule type" value="Genomic_DNA"/>
</dbReference>
<reference evidence="2" key="2">
    <citation type="submission" date="2018-03" db="EMBL/GenBank/DDBJ databases">
        <authorList>
            <person name="Keele B.F."/>
        </authorList>
    </citation>
    <scope>NUCLEOTIDE SEQUENCE [LARGE SCALE GENOMIC DNA]</scope>
    <source>
        <strain evidence="2">CCALA 037</strain>
    </source>
</reference>
<keyword evidence="1" id="KW-0472">Membrane</keyword>
<protein>
    <recommendedName>
        <fullName evidence="5">PhnA-like protein</fullName>
    </recommendedName>
</protein>
<dbReference type="Proteomes" id="UP000238937">
    <property type="component" value="Unassembled WGS sequence"/>
</dbReference>
<accession>A0A2T1GGS7</accession>
<dbReference type="AlphaFoldDB" id="A0A2T1GGS7"/>
<evidence type="ECO:0000256" key="1">
    <source>
        <dbReference type="SAM" id="Phobius"/>
    </source>
</evidence>
<evidence type="ECO:0008006" key="5">
    <source>
        <dbReference type="Google" id="ProtNLM"/>
    </source>
</evidence>
<evidence type="ECO:0000313" key="3">
    <source>
        <dbReference type="EMBL" id="PSB56877.1"/>
    </source>
</evidence>
<feature type="transmembrane region" description="Helical" evidence="1">
    <location>
        <begin position="184"/>
        <end position="205"/>
    </location>
</feature>
<evidence type="ECO:0000313" key="2">
    <source>
        <dbReference type="EMBL" id="PSB56869.1"/>
    </source>
</evidence>
<keyword evidence="4" id="KW-1185">Reference proteome</keyword>
<keyword evidence="1" id="KW-0812">Transmembrane</keyword>
<sequence length="221" mass="22653">MAYADRPNDYIGERTLPVVAANYHDQVRWGPIIAGLVLALSTQLVLSALGVAIGAGSIGESGAPRTEAPGVGTNIGIWSIVSLLISLFVGGWAAARTAGRMSKNTALLNGAILWASTLALSAWLLSSGVSGAFGVAASNADTVVNQARQALPTTTNPTTGQTTPRAPNITAQQTREIAGNTSKVSWSFVLGSLLGLVASLIGSAVGHRNPPRSATLIDRVE</sequence>
<keyword evidence="1" id="KW-1133">Transmembrane helix</keyword>
<dbReference type="OrthoDB" id="508787at2"/>
<gene>
    <name evidence="2" type="ORF">C7B77_10345</name>
    <name evidence="3" type="ORF">C7B77_10390</name>
</gene>
<organism evidence="2 4">
    <name type="scientific">Chamaesiphon polymorphus CCALA 037</name>
    <dbReference type="NCBI Taxonomy" id="2107692"/>
    <lineage>
        <taxon>Bacteria</taxon>
        <taxon>Bacillati</taxon>
        <taxon>Cyanobacteriota</taxon>
        <taxon>Cyanophyceae</taxon>
        <taxon>Gomontiellales</taxon>
        <taxon>Chamaesiphonaceae</taxon>
        <taxon>Chamaesiphon</taxon>
    </lineage>
</organism>
<feature type="transmembrane region" description="Helical" evidence="1">
    <location>
        <begin position="32"/>
        <end position="55"/>
    </location>
</feature>
<feature type="transmembrane region" description="Helical" evidence="1">
    <location>
        <begin position="75"/>
        <end position="94"/>
    </location>
</feature>